<dbReference type="InterPro" id="IPR019804">
    <property type="entry name" value="Ras_G-nucl-exch_fac_CS"/>
</dbReference>
<dbReference type="PROSITE" id="PS50212">
    <property type="entry name" value="RASGEF_NTER"/>
    <property type="match status" value="1"/>
</dbReference>
<dbReference type="InterPro" id="IPR008937">
    <property type="entry name" value="Ras-like_GEF"/>
</dbReference>
<dbReference type="GO" id="GO:0000786">
    <property type="term" value="C:nucleosome"/>
    <property type="evidence" value="ECO:0007669"/>
    <property type="project" value="InterPro"/>
</dbReference>
<dbReference type="Gene3D" id="1.20.870.10">
    <property type="entry name" value="Son of sevenless (SoS) protein Chain: S domain 1"/>
    <property type="match status" value="1"/>
</dbReference>
<feature type="region of interest" description="Disordered" evidence="3">
    <location>
        <begin position="1059"/>
        <end position="1083"/>
    </location>
</feature>
<dbReference type="PROSITE" id="PS50009">
    <property type="entry name" value="RASGEF_CAT"/>
    <property type="match status" value="1"/>
</dbReference>
<dbReference type="SUPFAM" id="SSF48065">
    <property type="entry name" value="DBL homology domain (DH-domain)"/>
    <property type="match status" value="1"/>
</dbReference>
<protein>
    <submittedName>
        <fullName evidence="8">CSON003850 protein</fullName>
    </submittedName>
</protein>
<dbReference type="GO" id="GO:0003677">
    <property type="term" value="F:DNA binding"/>
    <property type="evidence" value="ECO:0007669"/>
    <property type="project" value="InterPro"/>
</dbReference>
<evidence type="ECO:0000259" key="6">
    <source>
        <dbReference type="PROSITE" id="PS50010"/>
    </source>
</evidence>
<evidence type="ECO:0000256" key="1">
    <source>
        <dbReference type="ARBA" id="ARBA00022658"/>
    </source>
</evidence>
<dbReference type="SMART" id="SM00233">
    <property type="entry name" value="PH"/>
    <property type="match status" value="1"/>
</dbReference>
<gene>
    <name evidence="8" type="primary">CSON003850</name>
</gene>
<dbReference type="CDD" id="cd06224">
    <property type="entry name" value="REM"/>
    <property type="match status" value="1"/>
</dbReference>
<dbReference type="Gene3D" id="1.20.900.10">
    <property type="entry name" value="Dbl homology (DH) domain"/>
    <property type="match status" value="1"/>
</dbReference>
<dbReference type="GO" id="GO:0030527">
    <property type="term" value="F:structural constituent of chromatin"/>
    <property type="evidence" value="ECO:0007669"/>
    <property type="project" value="InterPro"/>
</dbReference>
<dbReference type="Gene3D" id="1.10.840.10">
    <property type="entry name" value="Ras guanine-nucleotide exchange factors catalytic domain"/>
    <property type="match status" value="1"/>
</dbReference>
<feature type="domain" description="N-terminal Ras-GEF" evidence="7">
    <location>
        <begin position="595"/>
        <end position="748"/>
    </location>
</feature>
<dbReference type="InterPro" id="IPR001849">
    <property type="entry name" value="PH_domain"/>
</dbReference>
<dbReference type="EMBL" id="UFQT01001740">
    <property type="protein sequence ID" value="SSX31601.1"/>
    <property type="molecule type" value="Genomic_DNA"/>
</dbReference>
<dbReference type="SMART" id="SM00325">
    <property type="entry name" value="RhoGEF"/>
    <property type="match status" value="1"/>
</dbReference>
<feature type="compositionally biased region" description="Polar residues" evidence="3">
    <location>
        <begin position="1264"/>
        <end position="1292"/>
    </location>
</feature>
<feature type="region of interest" description="Disordered" evidence="3">
    <location>
        <begin position="1152"/>
        <end position="1190"/>
    </location>
</feature>
<dbReference type="Pfam" id="PF00621">
    <property type="entry name" value="RhoGEF"/>
    <property type="match status" value="1"/>
</dbReference>
<evidence type="ECO:0000256" key="3">
    <source>
        <dbReference type="SAM" id="MobiDB-lite"/>
    </source>
</evidence>
<evidence type="ECO:0000259" key="4">
    <source>
        <dbReference type="PROSITE" id="PS50003"/>
    </source>
</evidence>
<feature type="compositionally biased region" description="Polar residues" evidence="3">
    <location>
        <begin position="1209"/>
        <end position="1219"/>
    </location>
</feature>
<dbReference type="GO" id="GO:0007265">
    <property type="term" value="P:Ras protein signal transduction"/>
    <property type="evidence" value="ECO:0007669"/>
    <property type="project" value="TreeGrafter"/>
</dbReference>
<feature type="compositionally biased region" description="Polar residues" evidence="3">
    <location>
        <begin position="1107"/>
        <end position="1119"/>
    </location>
</feature>
<dbReference type="InterPro" id="IPR000651">
    <property type="entry name" value="Ras-like_Gua-exchang_fac_N"/>
</dbReference>
<dbReference type="SUPFAM" id="SSF47113">
    <property type="entry name" value="Histone-fold"/>
    <property type="match status" value="1"/>
</dbReference>
<dbReference type="FunFam" id="1.10.20.10:FF:000029">
    <property type="entry name" value="son of sevenless homolog 1 isoform X1"/>
    <property type="match status" value="1"/>
</dbReference>
<evidence type="ECO:0000256" key="2">
    <source>
        <dbReference type="PROSITE-ProRule" id="PRU00168"/>
    </source>
</evidence>
<feature type="domain" description="PH" evidence="4">
    <location>
        <begin position="437"/>
        <end position="544"/>
    </location>
</feature>
<name>A0A336MQ16_CULSO</name>
<dbReference type="GO" id="GO:0046982">
    <property type="term" value="F:protein heterodimerization activity"/>
    <property type="evidence" value="ECO:0007669"/>
    <property type="project" value="InterPro"/>
</dbReference>
<dbReference type="PANTHER" id="PTHR23113">
    <property type="entry name" value="GUANINE NUCLEOTIDE EXCHANGE FACTOR"/>
    <property type="match status" value="1"/>
</dbReference>
<dbReference type="InterPro" id="IPR000219">
    <property type="entry name" value="DH_dom"/>
</dbReference>
<feature type="compositionally biased region" description="Low complexity" evidence="3">
    <location>
        <begin position="1176"/>
        <end position="1185"/>
    </location>
</feature>
<accession>A0A336MQ16</accession>
<dbReference type="CDD" id="cd00160">
    <property type="entry name" value="RhoGEF"/>
    <property type="match status" value="1"/>
</dbReference>
<feature type="compositionally biased region" description="Polar residues" evidence="3">
    <location>
        <begin position="1541"/>
        <end position="1551"/>
    </location>
</feature>
<dbReference type="SUPFAM" id="SSF50729">
    <property type="entry name" value="PH domain-like"/>
    <property type="match status" value="1"/>
</dbReference>
<feature type="compositionally biased region" description="Low complexity" evidence="3">
    <location>
        <begin position="1494"/>
        <end position="1508"/>
    </location>
</feature>
<feature type="region of interest" description="Disordered" evidence="3">
    <location>
        <begin position="1010"/>
        <end position="1047"/>
    </location>
</feature>
<dbReference type="GO" id="GO:0005085">
    <property type="term" value="F:guanyl-nucleotide exchange factor activity"/>
    <property type="evidence" value="ECO:0007669"/>
    <property type="project" value="UniProtKB-KW"/>
</dbReference>
<dbReference type="Pfam" id="PF00617">
    <property type="entry name" value="RasGEF"/>
    <property type="match status" value="1"/>
</dbReference>
<feature type="region of interest" description="Disordered" evidence="3">
    <location>
        <begin position="1252"/>
        <end position="1294"/>
    </location>
</feature>
<dbReference type="Pfam" id="PF22697">
    <property type="entry name" value="SOS1_NGEF_PH"/>
    <property type="match status" value="1"/>
</dbReference>
<dbReference type="CDD" id="cd22915">
    <property type="entry name" value="HFD_SOS1_rpt2"/>
    <property type="match status" value="1"/>
</dbReference>
<dbReference type="Gene3D" id="1.10.20.10">
    <property type="entry name" value="Histone, subunit A"/>
    <property type="match status" value="1"/>
</dbReference>
<dbReference type="InterPro" id="IPR011993">
    <property type="entry name" value="PH-like_dom_sf"/>
</dbReference>
<feature type="compositionally biased region" description="Polar residues" evidence="3">
    <location>
        <begin position="1478"/>
        <end position="1493"/>
    </location>
</feature>
<dbReference type="VEuPathDB" id="VectorBase:CSON003850"/>
<dbReference type="InterPro" id="IPR001895">
    <property type="entry name" value="RASGEF_cat_dom"/>
</dbReference>
<dbReference type="PRINTS" id="PR00620">
    <property type="entry name" value="HISTONEH2A"/>
</dbReference>
<keyword evidence="1 2" id="KW-0344">Guanine-nucleotide releasing factor</keyword>
<feature type="compositionally biased region" description="Polar residues" evidence="3">
    <location>
        <begin position="1565"/>
        <end position="1580"/>
    </location>
</feature>
<dbReference type="PROSITE" id="PS50003">
    <property type="entry name" value="PH_DOMAIN"/>
    <property type="match status" value="1"/>
</dbReference>
<dbReference type="InterPro" id="IPR002119">
    <property type="entry name" value="Histone_H2A"/>
</dbReference>
<dbReference type="CDD" id="cd01261">
    <property type="entry name" value="PH_SOS"/>
    <property type="match status" value="1"/>
</dbReference>
<dbReference type="InterPro" id="IPR036964">
    <property type="entry name" value="RASGEF_cat_dom_sf"/>
</dbReference>
<dbReference type="InterPro" id="IPR035899">
    <property type="entry name" value="DBL_dom_sf"/>
</dbReference>
<dbReference type="InterPro" id="IPR023578">
    <property type="entry name" value="Ras_GEF_dom_sf"/>
</dbReference>
<feature type="compositionally biased region" description="Polar residues" evidence="3">
    <location>
        <begin position="1515"/>
        <end position="1526"/>
    </location>
</feature>
<reference evidence="8" key="1">
    <citation type="submission" date="2018-07" db="EMBL/GenBank/DDBJ databases">
        <authorList>
            <person name="Quirk P.G."/>
            <person name="Krulwich T.A."/>
        </authorList>
    </citation>
    <scope>NUCLEOTIDE SEQUENCE</scope>
</reference>
<proteinExistence type="predicted"/>
<feature type="region of interest" description="Disordered" evidence="3">
    <location>
        <begin position="1376"/>
        <end position="1408"/>
    </location>
</feature>
<evidence type="ECO:0000259" key="7">
    <source>
        <dbReference type="PROSITE" id="PS50212"/>
    </source>
</evidence>
<organism evidence="8">
    <name type="scientific">Culicoides sonorensis</name>
    <name type="common">Biting midge</name>
    <dbReference type="NCBI Taxonomy" id="179676"/>
    <lineage>
        <taxon>Eukaryota</taxon>
        <taxon>Metazoa</taxon>
        <taxon>Ecdysozoa</taxon>
        <taxon>Arthropoda</taxon>
        <taxon>Hexapoda</taxon>
        <taxon>Insecta</taxon>
        <taxon>Pterygota</taxon>
        <taxon>Neoptera</taxon>
        <taxon>Endopterygota</taxon>
        <taxon>Diptera</taxon>
        <taxon>Nematocera</taxon>
        <taxon>Chironomoidea</taxon>
        <taxon>Ceratopogonidae</taxon>
        <taxon>Ceratopogoninae</taxon>
        <taxon>Culicoides</taxon>
        <taxon>Monoculicoides</taxon>
    </lineage>
</organism>
<dbReference type="PANTHER" id="PTHR23113:SF363">
    <property type="entry name" value="PROTEIN SON OF SEVENLESS"/>
    <property type="match status" value="1"/>
</dbReference>
<feature type="domain" description="DH" evidence="6">
    <location>
        <begin position="206"/>
        <end position="392"/>
    </location>
</feature>
<dbReference type="PROSITE" id="PS50010">
    <property type="entry name" value="DH_2"/>
    <property type="match status" value="1"/>
</dbReference>
<dbReference type="Gene3D" id="2.30.29.30">
    <property type="entry name" value="Pleckstrin-homology domain (PH domain)/Phosphotyrosine-binding domain (PTB)"/>
    <property type="match status" value="1"/>
</dbReference>
<dbReference type="SUPFAM" id="SSF48366">
    <property type="entry name" value="Ras GEF"/>
    <property type="match status" value="1"/>
</dbReference>
<dbReference type="PROSITE" id="PS00720">
    <property type="entry name" value="RASGEF"/>
    <property type="match status" value="1"/>
</dbReference>
<dbReference type="Pfam" id="PF00618">
    <property type="entry name" value="RasGEF_N"/>
    <property type="match status" value="1"/>
</dbReference>
<dbReference type="SMART" id="SM00229">
    <property type="entry name" value="RasGEFN"/>
    <property type="match status" value="1"/>
</dbReference>
<feature type="region of interest" description="Disordered" evidence="3">
    <location>
        <begin position="1457"/>
        <end position="1580"/>
    </location>
</feature>
<dbReference type="InterPro" id="IPR009072">
    <property type="entry name" value="Histone-fold"/>
</dbReference>
<dbReference type="InterPro" id="IPR055251">
    <property type="entry name" value="SOS1_NGEF_PH"/>
</dbReference>
<feature type="region of interest" description="Disordered" evidence="3">
    <location>
        <begin position="1099"/>
        <end position="1119"/>
    </location>
</feature>
<dbReference type="CDD" id="cd22914">
    <property type="entry name" value="HFD_SOS1_rpt1"/>
    <property type="match status" value="1"/>
</dbReference>
<dbReference type="SMART" id="SM00147">
    <property type="entry name" value="RasGEF"/>
    <property type="match status" value="1"/>
</dbReference>
<feature type="domain" description="Ras-GEF" evidence="5">
    <location>
        <begin position="771"/>
        <end position="1008"/>
    </location>
</feature>
<sequence length="1580" mass="177938">MFHCQNATLQAGSINDLENSDKWKGIFIASLKKVLEQVHPKLSAKDNAVYYVEALCLRLLAMLVAKPPPHTIQDVEDRVKKTFPNPIDKWALNEARETVDKSKKKKLVLPFEKIHSTLQKDVLQYKIDSSVSLFLVAILEYISADIFKLAGNYVRNIKSFEISREDIELAMCADKVLMDMFYQGESGDNHSLSPSPLPPTPRASLNYEEIVKQLINDEKQYQRDLHMIIRIFREELMRVFPNSKDQLDIIFSNILDIYDVTVTFLGSLEDVIEMSQEQAPCIGSCFEELAEAAEFDVYIKYSRDVTSESAKQCLANLLETPEANSLQTASHGFRLAVKYYLPKLLLGPITHAFLYIDYIKILLQLSPSQEDRESFEQVQGLLKPLQIELQAIVASMPKDSIARINSRTRKQLAMEKTKEMEKTVEHWDKDVGQNCNEFIREDTLAKLSSGKRITERKVFLFDGLLVLCKANTNRRPGVTGTTNYDFRLKEKIYIRRAEIIDRPDTDELKHAFEVSPRDPQSVVLVAKSASHKCDWMADLIMLNTKPMLERLLDRDILLEIEKKHPLKLPSPELYKFAVPDSPENIVLEGREGSSSVPLIKGATLVKLVERLTYHIYADPMFVRTFLTTYRSFCSPTDLLQLLIERFDIPEPNLVYTDTSATGKEQGDVETEKIHKNLQREDWKRYKKEYVQPVQFRVLNVLRHWVDQHYYDFERKSMRKWVDSVSRIIQKKKNDAFDDNHRQITFAFGHSPPAIEHHLQVPDNEINLLTLHPLELARQLTLLEFELYKNVKPSELVGSVWTKKEKETTSPNLLKIIKHTTNFTRWIEKSIIEAENYDERVAIVSRAIEVMMVLLDLNNFNGVLSIVSAMGSASVYRLKLTFQGLSKRCENCLMECRELNGDHFRKYQDKLRSINPPCVPFFGMYLTNILHIEEGNPDFLPGRDLINFSKRRRVAEITGEIQQYQNQPYCLKIDPKIRHFLETLDPFPEMSVADIQNYLYKESLRLEPRGCKAPQKFPRRWPDLSLKSPGIKPSHQKGNRHNSQSSGSLVGLVASSSSLPSTLPLMPRGPTSEPEHSPPSNLSAHDFSVFANVRISDNNHHHHHHYRSSTVSHNHSASTSFLSHSNMSLNTISPSSIGDGDTLSLSSAATINISGPSSSSGPPEVPRRSNSVVSMPGFGNNSNSSGDSFRPILSPRYSDSVTYLLSGRSGNTLQHQSNKGLDSLNEENSFSSTSLDSISSIQTIVPPIISPRKVSVDQQQQQHQDTSGDVSASSSTGGVSPWSTGGSSFNPSSPKLFMQYPTGDCTNSSIYNNNINNNNSISCDLHHQQHQNLHNNMSNIGPIPISPHVNVPHVAQNQFSSHNPPPLPPRFRQTTRIQKTETSHVQQAPDAPQLPPRDKSPPPLPPRTYVGITRLTKENLSMHNCLGSGKSSLLLPSTSTIMLRRNSAMERAAKENMTNNLGSAPPTPSPSTSNTTPTHIQSNTPNSAGHATSDSPNLLLSSAGSNNNESSDKFNFGTQVQQQQSGHNFPLLPPPVGHRRQSSSTSPSGEIQSSTPKLPPKPKTSIQSDRTMFQYPNPSTN</sequence>
<evidence type="ECO:0000259" key="5">
    <source>
        <dbReference type="PROSITE" id="PS50009"/>
    </source>
</evidence>
<evidence type="ECO:0000313" key="8">
    <source>
        <dbReference type="EMBL" id="SSX31601.1"/>
    </source>
</evidence>
<dbReference type="GO" id="GO:0005886">
    <property type="term" value="C:plasma membrane"/>
    <property type="evidence" value="ECO:0007669"/>
    <property type="project" value="TreeGrafter"/>
</dbReference>
<dbReference type="CDD" id="cd00155">
    <property type="entry name" value="RasGEF"/>
    <property type="match status" value="1"/>
</dbReference>
<feature type="region of interest" description="Disordered" evidence="3">
    <location>
        <begin position="1209"/>
        <end position="1231"/>
    </location>
</feature>